<evidence type="ECO:0000256" key="3">
    <source>
        <dbReference type="ARBA" id="ARBA00022692"/>
    </source>
</evidence>
<dbReference type="GO" id="GO:0016020">
    <property type="term" value="C:membrane"/>
    <property type="evidence" value="ECO:0007669"/>
    <property type="project" value="UniProtKB-SubCell"/>
</dbReference>
<dbReference type="OMA" id="CTWACIM"/>
<comment type="subcellular location">
    <subcellularLocation>
        <location evidence="1">Membrane</location>
        <topology evidence="1">Multi-pass membrane protein</topology>
    </subcellularLocation>
</comment>
<feature type="transmembrane region" description="Helical" evidence="6">
    <location>
        <begin position="523"/>
        <end position="543"/>
    </location>
</feature>
<keyword evidence="3 6" id="KW-0812">Transmembrane</keyword>
<name>A5DP49_PICGU</name>
<dbReference type="OrthoDB" id="1935484at2759"/>
<feature type="transmembrane region" description="Helical" evidence="6">
    <location>
        <begin position="362"/>
        <end position="382"/>
    </location>
</feature>
<dbReference type="Proteomes" id="UP000001997">
    <property type="component" value="Unassembled WGS sequence"/>
</dbReference>
<dbReference type="FunFam" id="1.20.1250.20:FF:000247">
    <property type="entry name" value="MFS general substrate transporter"/>
    <property type="match status" value="1"/>
</dbReference>
<dbReference type="GO" id="GO:0022857">
    <property type="term" value="F:transmembrane transporter activity"/>
    <property type="evidence" value="ECO:0007669"/>
    <property type="project" value="InterPro"/>
</dbReference>
<dbReference type="PANTHER" id="PTHR43791:SF29">
    <property type="entry name" value="MAJOR FACILITATOR SUPERFAMILY (MFS) PROFILE DOMAIN-CONTAINING PROTEIN"/>
    <property type="match status" value="1"/>
</dbReference>
<protein>
    <recommendedName>
        <fullName evidence="9">Major facilitator superfamily (MFS) profile domain-containing protein</fullName>
    </recommendedName>
</protein>
<dbReference type="FunFam" id="1.20.1250.20:FF:000106">
    <property type="entry name" value="MFS transporter, putative"/>
    <property type="match status" value="1"/>
</dbReference>
<accession>A5DP49</accession>
<feature type="transmembrane region" description="Helical" evidence="6">
    <location>
        <begin position="218"/>
        <end position="237"/>
    </location>
</feature>
<dbReference type="InterPro" id="IPR011701">
    <property type="entry name" value="MFS"/>
</dbReference>
<feature type="transmembrane region" description="Helical" evidence="6">
    <location>
        <begin position="394"/>
        <end position="413"/>
    </location>
</feature>
<dbReference type="AlphaFoldDB" id="A5DP49"/>
<feature type="transmembrane region" description="Helical" evidence="6">
    <location>
        <begin position="425"/>
        <end position="445"/>
    </location>
</feature>
<dbReference type="RefSeq" id="XP_001483095.2">
    <property type="nucleotide sequence ID" value="XM_001483045.1"/>
</dbReference>
<keyword evidence="4 6" id="KW-1133">Transmembrane helix</keyword>
<dbReference type="HOGENOM" id="CLU_001265_2_2_1"/>
<organism evidence="7 8">
    <name type="scientific">Meyerozyma guilliermondii (strain ATCC 6260 / CBS 566 / DSM 6381 / JCM 1539 / NBRC 10279 / NRRL Y-324)</name>
    <name type="common">Yeast</name>
    <name type="synonym">Candida guilliermondii</name>
    <dbReference type="NCBI Taxonomy" id="294746"/>
    <lineage>
        <taxon>Eukaryota</taxon>
        <taxon>Fungi</taxon>
        <taxon>Dikarya</taxon>
        <taxon>Ascomycota</taxon>
        <taxon>Saccharomycotina</taxon>
        <taxon>Pichiomycetes</taxon>
        <taxon>Debaryomycetaceae</taxon>
        <taxon>Meyerozyma</taxon>
    </lineage>
</organism>
<evidence type="ECO:0000256" key="5">
    <source>
        <dbReference type="ARBA" id="ARBA00023136"/>
    </source>
</evidence>
<dbReference type="STRING" id="294746.A5DP49"/>
<dbReference type="InParanoid" id="A5DP49"/>
<dbReference type="KEGG" id="pgu:PGUG_05050"/>
<dbReference type="Pfam" id="PF07690">
    <property type="entry name" value="MFS_1"/>
    <property type="match status" value="1"/>
</dbReference>
<keyword evidence="5 6" id="KW-0472">Membrane</keyword>
<reference evidence="7 8" key="1">
    <citation type="journal article" date="2009" name="Nature">
        <title>Evolution of pathogenicity and sexual reproduction in eight Candida genomes.</title>
        <authorList>
            <person name="Butler G."/>
            <person name="Rasmussen M.D."/>
            <person name="Lin M.F."/>
            <person name="Santos M.A."/>
            <person name="Sakthikumar S."/>
            <person name="Munro C.A."/>
            <person name="Rheinbay E."/>
            <person name="Grabherr M."/>
            <person name="Forche A."/>
            <person name="Reedy J.L."/>
            <person name="Agrafioti I."/>
            <person name="Arnaud M.B."/>
            <person name="Bates S."/>
            <person name="Brown A.J."/>
            <person name="Brunke S."/>
            <person name="Costanzo M.C."/>
            <person name="Fitzpatrick D.A."/>
            <person name="de Groot P.W."/>
            <person name="Harris D."/>
            <person name="Hoyer L.L."/>
            <person name="Hube B."/>
            <person name="Klis F.M."/>
            <person name="Kodira C."/>
            <person name="Lennard N."/>
            <person name="Logue M.E."/>
            <person name="Martin R."/>
            <person name="Neiman A.M."/>
            <person name="Nikolaou E."/>
            <person name="Quail M.A."/>
            <person name="Quinn J."/>
            <person name="Santos M.C."/>
            <person name="Schmitzberger F.F."/>
            <person name="Sherlock G."/>
            <person name="Shah P."/>
            <person name="Silverstein K.A."/>
            <person name="Skrzypek M.S."/>
            <person name="Soll D."/>
            <person name="Staggs R."/>
            <person name="Stansfield I."/>
            <person name="Stumpf M.P."/>
            <person name="Sudbery P.E."/>
            <person name="Srikantha T."/>
            <person name="Zeng Q."/>
            <person name="Berman J."/>
            <person name="Berriman M."/>
            <person name="Heitman J."/>
            <person name="Gow N.A."/>
            <person name="Lorenz M.C."/>
            <person name="Birren B.W."/>
            <person name="Kellis M."/>
            <person name="Cuomo C.A."/>
        </authorList>
    </citation>
    <scope>NUCLEOTIDE SEQUENCE [LARGE SCALE GENOMIC DNA]</scope>
    <source>
        <strain evidence="8">ATCC 6260 / CBS 566 / DSM 6381 / JCM 1539 / NBRC 10279 / NRRL Y-324</strain>
    </source>
</reference>
<feature type="transmembrane region" description="Helical" evidence="6">
    <location>
        <begin position="249"/>
        <end position="269"/>
    </location>
</feature>
<gene>
    <name evidence="7" type="ORF">PGUG_05050</name>
</gene>
<keyword evidence="2" id="KW-0813">Transport</keyword>
<dbReference type="eggNOG" id="KOG2533">
    <property type="taxonomic scope" value="Eukaryota"/>
</dbReference>
<feature type="transmembrane region" description="Helical" evidence="6">
    <location>
        <begin position="488"/>
        <end position="508"/>
    </location>
</feature>
<feature type="transmembrane region" description="Helical" evidence="6">
    <location>
        <begin position="158"/>
        <end position="175"/>
    </location>
</feature>
<dbReference type="PANTHER" id="PTHR43791">
    <property type="entry name" value="PERMEASE-RELATED"/>
    <property type="match status" value="1"/>
</dbReference>
<dbReference type="Gene3D" id="1.20.1250.20">
    <property type="entry name" value="MFS general substrate transporter like domains"/>
    <property type="match status" value="2"/>
</dbReference>
<feature type="transmembrane region" description="Helical" evidence="6">
    <location>
        <begin position="457"/>
        <end position="476"/>
    </location>
</feature>
<dbReference type="VEuPathDB" id="FungiDB:PGUG_05050"/>
<evidence type="ECO:0000256" key="1">
    <source>
        <dbReference type="ARBA" id="ARBA00004141"/>
    </source>
</evidence>
<evidence type="ECO:0000256" key="6">
    <source>
        <dbReference type="SAM" id="Phobius"/>
    </source>
</evidence>
<evidence type="ECO:0000313" key="7">
    <source>
        <dbReference type="EMBL" id="EDK40952.2"/>
    </source>
</evidence>
<dbReference type="EMBL" id="CH408160">
    <property type="protein sequence ID" value="EDK40952.2"/>
    <property type="molecule type" value="Genomic_DNA"/>
</dbReference>
<proteinExistence type="predicted"/>
<evidence type="ECO:0000256" key="2">
    <source>
        <dbReference type="ARBA" id="ARBA00022448"/>
    </source>
</evidence>
<feature type="transmembrane region" description="Helical" evidence="6">
    <location>
        <begin position="281"/>
        <end position="303"/>
    </location>
</feature>
<evidence type="ECO:0000313" key="8">
    <source>
        <dbReference type="Proteomes" id="UP000001997"/>
    </source>
</evidence>
<keyword evidence="8" id="KW-1185">Reference proteome</keyword>
<evidence type="ECO:0000256" key="4">
    <source>
        <dbReference type="ARBA" id="ARBA00022989"/>
    </source>
</evidence>
<dbReference type="GeneID" id="5124759"/>
<dbReference type="InterPro" id="IPR036259">
    <property type="entry name" value="MFS_trans_sf"/>
</dbReference>
<dbReference type="SUPFAM" id="SSF103473">
    <property type="entry name" value="MFS general substrate transporter"/>
    <property type="match status" value="1"/>
</dbReference>
<sequence length="581" mass="65937">MVAKNCHSVAIYHIEPPQDGPICSNSYIEPTIKPHDHCPESYLLMSQDPVPPQKLEVSTSVKSLDSEETFYDNPFLDPKVAEYYRGLYEASKYECRAAFDPEFDWTPEEEKKLVRKLDYRVALTACIMFVSLQVDRGNLSQAVSDNFLTDLGLTTNNYNVGNTIFLVCFLLAEIPSQLISKRLGPDIFVPAQIVSWSIVAMTQGALSGKWSFYITRGLIGGLEGGFIADLVLWLTYFYKSKELPIRLSWFWTTLSLVQIVTALLAFAILRMRGVHGMAGWRWLFILEGLFTLLIGIASFYLMVPSAVQTRNKLHPKGWFTEREEKIVVNRVLRDDPSKGDMHNRQALSLRGIYKSLSDYDLWPIYAIGIIAYVPTGTVNTYLTLSLRHLGFSTLNTNLLTIPAAVIHIIMLLIPTWVSERINQKALLALIVPLWTIPLIGVLAFWKDSMKNPWGTWTVATLLIGGPYIHAICVAWVSRNSNSIRTRSVGSAVYNMMVQVGGIISANIYRKDDAPIYRRGNRTLFGIAIALVPVLLFAKAYYVFRNKQRQAKWNSFTAEEKEEYLKNTKDEGNKRLDFRFSH</sequence>
<evidence type="ECO:0008006" key="9">
    <source>
        <dbReference type="Google" id="ProtNLM"/>
    </source>
</evidence>